<dbReference type="UniPathway" id="UPA00085"/>
<dbReference type="EC" id="2.3.1.275" evidence="10"/>
<evidence type="ECO:0000256" key="1">
    <source>
        <dbReference type="ARBA" id="ARBA00022475"/>
    </source>
</evidence>
<dbReference type="NCBIfam" id="TIGR00023">
    <property type="entry name" value="glycerol-3-phosphate 1-O-acyltransferase PlsY"/>
    <property type="match status" value="1"/>
</dbReference>
<dbReference type="OrthoDB" id="9777124at2"/>
<dbReference type="HAMAP" id="MF_01043">
    <property type="entry name" value="PlsY"/>
    <property type="match status" value="1"/>
</dbReference>
<dbReference type="Pfam" id="PF02660">
    <property type="entry name" value="G3P_acyltransf"/>
    <property type="match status" value="1"/>
</dbReference>
<evidence type="ECO:0000256" key="2">
    <source>
        <dbReference type="ARBA" id="ARBA00022516"/>
    </source>
</evidence>
<keyword evidence="5 10" id="KW-1133">Transmembrane helix</keyword>
<evidence type="ECO:0000256" key="5">
    <source>
        <dbReference type="ARBA" id="ARBA00022989"/>
    </source>
</evidence>
<evidence type="ECO:0000256" key="3">
    <source>
        <dbReference type="ARBA" id="ARBA00022679"/>
    </source>
</evidence>
<dbReference type="PANTHER" id="PTHR30309:SF0">
    <property type="entry name" value="GLYCEROL-3-PHOSPHATE ACYLTRANSFERASE-RELATED"/>
    <property type="match status" value="1"/>
</dbReference>
<keyword evidence="9 10" id="KW-1208">Phospholipid metabolism</keyword>
<evidence type="ECO:0000256" key="7">
    <source>
        <dbReference type="ARBA" id="ARBA00023136"/>
    </source>
</evidence>
<dbReference type="PANTHER" id="PTHR30309">
    <property type="entry name" value="INNER MEMBRANE PROTEIN YGIH"/>
    <property type="match status" value="1"/>
</dbReference>
<evidence type="ECO:0000256" key="6">
    <source>
        <dbReference type="ARBA" id="ARBA00023098"/>
    </source>
</evidence>
<dbReference type="GO" id="GO:0008654">
    <property type="term" value="P:phospholipid biosynthetic process"/>
    <property type="evidence" value="ECO:0007669"/>
    <property type="project" value="UniProtKB-UniRule"/>
</dbReference>
<comment type="pathway">
    <text evidence="10">Lipid metabolism; phospholipid metabolism.</text>
</comment>
<keyword evidence="4 10" id="KW-0812">Transmembrane</keyword>
<sequence>MNILISVLCLIMAYLYGSVPFALVIGKVFYNTDVRTKGSGNLGGTNAGRVLGKKAGVAVILLDGTKCIVAILITRLLAAHFNLSDDLFYFSALACIIGHCYPIFAGFKGGKGVSSAIAYTLMTNIYAFIFAVCVFMFTLKTTKYVSLSSIIGSVSVAIIAPFIGLIPPHWHYSTVGIIINFVIAALIVFKHHANISRIKNGTESKVQWL</sequence>
<protein>
    <recommendedName>
        <fullName evidence="10">Glycerol-3-phosphate acyltransferase</fullName>
    </recommendedName>
    <alternativeName>
        <fullName evidence="10">Acyl-PO4 G3P acyltransferase</fullName>
    </alternativeName>
    <alternativeName>
        <fullName evidence="10">Acyl-phosphate--glycerol-3-phosphate acyltransferase</fullName>
    </alternativeName>
    <alternativeName>
        <fullName evidence="10">G3P acyltransferase</fullName>
        <shortName evidence="10">GPAT</shortName>
        <ecNumber evidence="10">2.3.1.275</ecNumber>
    </alternativeName>
    <alternativeName>
        <fullName evidence="10">Lysophosphatidic acid synthase</fullName>
        <shortName evidence="10">LPA synthase</shortName>
    </alternativeName>
</protein>
<feature type="transmembrane region" description="Helical" evidence="10">
    <location>
        <begin position="7"/>
        <end position="30"/>
    </location>
</feature>
<dbReference type="InterPro" id="IPR003811">
    <property type="entry name" value="G3P_acylTferase_PlsY"/>
</dbReference>
<dbReference type="GO" id="GO:0043772">
    <property type="term" value="F:acyl-phosphate glycerol-3-phosphate acyltransferase activity"/>
    <property type="evidence" value="ECO:0007669"/>
    <property type="project" value="UniProtKB-UniRule"/>
</dbReference>
<organism evidence="11 12">
    <name type="scientific">Kandleria vitulina</name>
    <dbReference type="NCBI Taxonomy" id="1630"/>
    <lineage>
        <taxon>Bacteria</taxon>
        <taxon>Bacillati</taxon>
        <taxon>Bacillota</taxon>
        <taxon>Erysipelotrichia</taxon>
        <taxon>Erysipelotrichales</taxon>
        <taxon>Coprobacillaceae</taxon>
        <taxon>Kandleria</taxon>
    </lineage>
</organism>
<keyword evidence="6 10" id="KW-0443">Lipid metabolism</keyword>
<dbReference type="STRING" id="1630.SAMN05216514_10339"/>
<feature type="transmembrane region" description="Helical" evidence="10">
    <location>
        <begin position="144"/>
        <end position="164"/>
    </location>
</feature>
<keyword evidence="3 10" id="KW-0808">Transferase</keyword>
<comment type="subcellular location">
    <subcellularLocation>
        <location evidence="10">Cell membrane</location>
        <topology evidence="10">Multi-pass membrane protein</topology>
    </subcellularLocation>
</comment>
<accession>A0A1H2TNE6</accession>
<evidence type="ECO:0000313" key="12">
    <source>
        <dbReference type="Proteomes" id="UP000182429"/>
    </source>
</evidence>
<comment type="function">
    <text evidence="10">Catalyzes the transfer of an acyl group from acyl-phosphate (acyl-PO(4)) to glycerol-3-phosphate (G3P) to form lysophosphatidic acid (LPA). This enzyme utilizes acyl-phosphate as fatty acyl donor, but not acyl-CoA or acyl-ACP.</text>
</comment>
<comment type="similarity">
    <text evidence="10">Belongs to the PlsY family.</text>
</comment>
<keyword evidence="2 10" id="KW-0444">Lipid biosynthesis</keyword>
<keyword evidence="7 10" id="KW-0472">Membrane</keyword>
<evidence type="ECO:0000256" key="10">
    <source>
        <dbReference type="HAMAP-Rule" id="MF_01043"/>
    </source>
</evidence>
<keyword evidence="8 10" id="KW-0594">Phospholipid biosynthesis</keyword>
<evidence type="ECO:0000256" key="9">
    <source>
        <dbReference type="ARBA" id="ARBA00023264"/>
    </source>
</evidence>
<proteinExistence type="inferred from homology"/>
<comment type="catalytic activity">
    <reaction evidence="10">
        <text>an acyl phosphate + sn-glycerol 3-phosphate = a 1-acyl-sn-glycero-3-phosphate + phosphate</text>
        <dbReference type="Rhea" id="RHEA:34075"/>
        <dbReference type="ChEBI" id="CHEBI:43474"/>
        <dbReference type="ChEBI" id="CHEBI:57597"/>
        <dbReference type="ChEBI" id="CHEBI:57970"/>
        <dbReference type="ChEBI" id="CHEBI:59918"/>
        <dbReference type="EC" id="2.3.1.275"/>
    </reaction>
</comment>
<dbReference type="SMART" id="SM01207">
    <property type="entry name" value="G3P_acyltransf"/>
    <property type="match status" value="1"/>
</dbReference>
<dbReference type="RefSeq" id="WP_074686336.1">
    <property type="nucleotide sequence ID" value="NZ_FNNF01000015.1"/>
</dbReference>
<dbReference type="AlphaFoldDB" id="A0A1H2TNE6"/>
<comment type="subunit">
    <text evidence="10">Probably interacts with PlsX.</text>
</comment>
<keyword evidence="1 10" id="KW-1003">Cell membrane</keyword>
<name>A0A1H2TNE6_9FIRM</name>
<dbReference type="GO" id="GO:0005886">
    <property type="term" value="C:plasma membrane"/>
    <property type="evidence" value="ECO:0007669"/>
    <property type="project" value="UniProtKB-SubCell"/>
</dbReference>
<dbReference type="eggNOG" id="COG0344">
    <property type="taxonomic scope" value="Bacteria"/>
</dbReference>
<feature type="transmembrane region" description="Helical" evidence="10">
    <location>
        <begin position="55"/>
        <end position="78"/>
    </location>
</feature>
<evidence type="ECO:0000313" key="11">
    <source>
        <dbReference type="EMBL" id="SDW45506.1"/>
    </source>
</evidence>
<feature type="transmembrane region" description="Helical" evidence="10">
    <location>
        <begin position="170"/>
        <end position="189"/>
    </location>
</feature>
<evidence type="ECO:0000256" key="4">
    <source>
        <dbReference type="ARBA" id="ARBA00022692"/>
    </source>
</evidence>
<feature type="transmembrane region" description="Helical" evidence="10">
    <location>
        <begin position="87"/>
        <end position="104"/>
    </location>
</feature>
<feature type="transmembrane region" description="Helical" evidence="10">
    <location>
        <begin position="116"/>
        <end position="137"/>
    </location>
</feature>
<gene>
    <name evidence="10" type="primary">plsY</name>
    <name evidence="11" type="ORF">SAMN04487759_11512</name>
</gene>
<keyword evidence="11" id="KW-0012">Acyltransferase</keyword>
<dbReference type="Proteomes" id="UP000182429">
    <property type="component" value="Unassembled WGS sequence"/>
</dbReference>
<reference evidence="11 12" key="1">
    <citation type="submission" date="2016-10" db="EMBL/GenBank/DDBJ databases">
        <authorList>
            <person name="de Groot N.N."/>
        </authorList>
    </citation>
    <scope>NUCLEOTIDE SEQUENCE [LARGE SCALE GENOMIC DNA]</scope>
    <source>
        <strain evidence="11 12">S3b</strain>
    </source>
</reference>
<evidence type="ECO:0000256" key="8">
    <source>
        <dbReference type="ARBA" id="ARBA00023209"/>
    </source>
</evidence>
<dbReference type="EMBL" id="FNNF01000015">
    <property type="protein sequence ID" value="SDW45506.1"/>
    <property type="molecule type" value="Genomic_DNA"/>
</dbReference>